<evidence type="ECO:0008006" key="4">
    <source>
        <dbReference type="Google" id="ProtNLM"/>
    </source>
</evidence>
<evidence type="ECO:0000313" key="3">
    <source>
        <dbReference type="Proteomes" id="UP000298138"/>
    </source>
</evidence>
<organism evidence="2 3">
    <name type="scientific">Ascodesmis nigricans</name>
    <dbReference type="NCBI Taxonomy" id="341454"/>
    <lineage>
        <taxon>Eukaryota</taxon>
        <taxon>Fungi</taxon>
        <taxon>Dikarya</taxon>
        <taxon>Ascomycota</taxon>
        <taxon>Pezizomycotina</taxon>
        <taxon>Pezizomycetes</taxon>
        <taxon>Pezizales</taxon>
        <taxon>Ascodesmidaceae</taxon>
        <taxon>Ascodesmis</taxon>
    </lineage>
</organism>
<protein>
    <recommendedName>
        <fullName evidence="4">Transmembrane protein</fullName>
    </recommendedName>
</protein>
<proteinExistence type="predicted"/>
<dbReference type="EMBL" id="ML220113">
    <property type="protein sequence ID" value="TGZ83563.1"/>
    <property type="molecule type" value="Genomic_DNA"/>
</dbReference>
<evidence type="ECO:0000256" key="1">
    <source>
        <dbReference type="SAM" id="Phobius"/>
    </source>
</evidence>
<keyword evidence="1" id="KW-1133">Transmembrane helix</keyword>
<dbReference type="PROSITE" id="PS51257">
    <property type="entry name" value="PROKAR_LIPOPROTEIN"/>
    <property type="match status" value="1"/>
</dbReference>
<keyword evidence="1" id="KW-0812">Transmembrane</keyword>
<evidence type="ECO:0000313" key="2">
    <source>
        <dbReference type="EMBL" id="TGZ83563.1"/>
    </source>
</evidence>
<feature type="transmembrane region" description="Helical" evidence="1">
    <location>
        <begin position="97"/>
        <end position="114"/>
    </location>
</feature>
<accession>A0A4S2N3A9</accession>
<dbReference type="Proteomes" id="UP000298138">
    <property type="component" value="Unassembled WGS sequence"/>
</dbReference>
<feature type="transmembrane region" description="Helical" evidence="1">
    <location>
        <begin position="121"/>
        <end position="138"/>
    </location>
</feature>
<dbReference type="InParanoid" id="A0A4S2N3A9"/>
<reference evidence="2 3" key="1">
    <citation type="submission" date="2019-04" db="EMBL/GenBank/DDBJ databases">
        <title>Comparative genomics and transcriptomics to analyze fruiting body development in filamentous ascomycetes.</title>
        <authorList>
            <consortium name="DOE Joint Genome Institute"/>
            <person name="Lutkenhaus R."/>
            <person name="Traeger S."/>
            <person name="Breuer J."/>
            <person name="Kuo A."/>
            <person name="Lipzen A."/>
            <person name="Pangilinan J."/>
            <person name="Dilworth D."/>
            <person name="Sandor L."/>
            <person name="Poggeler S."/>
            <person name="Barry K."/>
            <person name="Grigoriev I.V."/>
            <person name="Nowrousian M."/>
        </authorList>
    </citation>
    <scope>NUCLEOTIDE SEQUENCE [LARGE SCALE GENOMIC DNA]</scope>
    <source>
        <strain evidence="2 3">CBS 389.68</strain>
    </source>
</reference>
<keyword evidence="3" id="KW-1185">Reference proteome</keyword>
<feature type="transmembrane region" description="Helical" evidence="1">
    <location>
        <begin position="34"/>
        <end position="53"/>
    </location>
</feature>
<dbReference type="AlphaFoldDB" id="A0A4S2N3A9"/>
<keyword evidence="1" id="KW-0472">Membrane</keyword>
<sequence>MLFEFRFQPLLRSLFLSHAVVTSCAFGVRDVCGLFFFMSFLLLLFICTFRRVWGIHIDHVELAWNLMAGWMDEQMVGCLVAVTMRAVWRVVLVHNTLLFSFLWMMLMTFVGILVTSFTDRVRFVVVGFFPLYSWVVGVR</sequence>
<name>A0A4S2N3A9_9PEZI</name>
<gene>
    <name evidence="2" type="ORF">EX30DRAFT_85534</name>
</gene>